<feature type="domain" description="Ig-like" evidence="1">
    <location>
        <begin position="2"/>
        <end position="92"/>
    </location>
</feature>
<sequence>TPKWPKESVRHFNKEAGDSLVLQCNPPTSMASSMIIWMTSKLFNIKLSERVSQGLNGNLYFSNLEVEDSLEDYTCYAQIPGTRTIIQKEPIALQVAP</sequence>
<keyword evidence="3" id="KW-1185">Reference proteome</keyword>
<dbReference type="AlphaFoldDB" id="A0A401TV63"/>
<protein>
    <recommendedName>
        <fullName evidence="1">Ig-like domain-containing protein</fullName>
    </recommendedName>
</protein>
<dbReference type="InterPro" id="IPR013783">
    <property type="entry name" value="Ig-like_fold"/>
</dbReference>
<feature type="non-terminal residue" evidence="2">
    <location>
        <position position="97"/>
    </location>
</feature>
<dbReference type="PROSITE" id="PS50835">
    <property type="entry name" value="IG_LIKE"/>
    <property type="match status" value="1"/>
</dbReference>
<dbReference type="Gene3D" id="2.60.40.10">
    <property type="entry name" value="Immunoglobulins"/>
    <property type="match status" value="1"/>
</dbReference>
<evidence type="ECO:0000313" key="2">
    <source>
        <dbReference type="EMBL" id="GCC46539.1"/>
    </source>
</evidence>
<name>A0A401TV63_CHIPU</name>
<dbReference type="SUPFAM" id="SSF48726">
    <property type="entry name" value="Immunoglobulin"/>
    <property type="match status" value="1"/>
</dbReference>
<reference evidence="2 3" key="1">
    <citation type="journal article" date="2018" name="Nat. Ecol. Evol.">
        <title>Shark genomes provide insights into elasmobranch evolution and the origin of vertebrates.</title>
        <authorList>
            <person name="Hara Y"/>
            <person name="Yamaguchi K"/>
            <person name="Onimaru K"/>
            <person name="Kadota M"/>
            <person name="Koyanagi M"/>
            <person name="Keeley SD"/>
            <person name="Tatsumi K"/>
            <person name="Tanaka K"/>
            <person name="Motone F"/>
            <person name="Kageyama Y"/>
            <person name="Nozu R"/>
            <person name="Adachi N"/>
            <person name="Nishimura O"/>
            <person name="Nakagawa R"/>
            <person name="Tanegashima C"/>
            <person name="Kiyatake I"/>
            <person name="Matsumoto R"/>
            <person name="Murakumo K"/>
            <person name="Nishida K"/>
            <person name="Terakita A"/>
            <person name="Kuratani S"/>
            <person name="Sato K"/>
            <person name="Hyodo S Kuraku.S."/>
        </authorList>
    </citation>
    <scope>NUCLEOTIDE SEQUENCE [LARGE SCALE GENOMIC DNA]</scope>
</reference>
<proteinExistence type="predicted"/>
<accession>A0A401TV63</accession>
<dbReference type="EMBL" id="BEZZ01198831">
    <property type="protein sequence ID" value="GCC46539.1"/>
    <property type="molecule type" value="Genomic_DNA"/>
</dbReference>
<dbReference type="InterPro" id="IPR007110">
    <property type="entry name" value="Ig-like_dom"/>
</dbReference>
<dbReference type="Proteomes" id="UP000287033">
    <property type="component" value="Unassembled WGS sequence"/>
</dbReference>
<organism evidence="2 3">
    <name type="scientific">Chiloscyllium punctatum</name>
    <name type="common">Brownbanded bambooshark</name>
    <name type="synonym">Hemiscyllium punctatum</name>
    <dbReference type="NCBI Taxonomy" id="137246"/>
    <lineage>
        <taxon>Eukaryota</taxon>
        <taxon>Metazoa</taxon>
        <taxon>Chordata</taxon>
        <taxon>Craniata</taxon>
        <taxon>Vertebrata</taxon>
        <taxon>Chondrichthyes</taxon>
        <taxon>Elasmobranchii</taxon>
        <taxon>Galeomorphii</taxon>
        <taxon>Galeoidea</taxon>
        <taxon>Orectolobiformes</taxon>
        <taxon>Hemiscylliidae</taxon>
        <taxon>Chiloscyllium</taxon>
    </lineage>
</organism>
<comment type="caution">
    <text evidence="2">The sequence shown here is derived from an EMBL/GenBank/DDBJ whole genome shotgun (WGS) entry which is preliminary data.</text>
</comment>
<dbReference type="STRING" id="137246.A0A401TV63"/>
<gene>
    <name evidence="2" type="ORF">chiPu_0031017</name>
</gene>
<dbReference type="FunFam" id="2.60.40.10:FF:000038">
    <property type="entry name" value="Neuronal cell adhesion molecule"/>
    <property type="match status" value="1"/>
</dbReference>
<dbReference type="OrthoDB" id="6244967at2759"/>
<feature type="non-terminal residue" evidence="2">
    <location>
        <position position="1"/>
    </location>
</feature>
<dbReference type="InterPro" id="IPR036179">
    <property type="entry name" value="Ig-like_dom_sf"/>
</dbReference>
<evidence type="ECO:0000313" key="3">
    <source>
        <dbReference type="Proteomes" id="UP000287033"/>
    </source>
</evidence>
<evidence type="ECO:0000259" key="1">
    <source>
        <dbReference type="PROSITE" id="PS50835"/>
    </source>
</evidence>